<dbReference type="AlphaFoldDB" id="A0A4Y2UQI7"/>
<comment type="caution">
    <text evidence="1">The sequence shown here is derived from an EMBL/GenBank/DDBJ whole genome shotgun (WGS) entry which is preliminary data.</text>
</comment>
<dbReference type="Proteomes" id="UP000499080">
    <property type="component" value="Unassembled WGS sequence"/>
</dbReference>
<keyword evidence="2" id="KW-1185">Reference proteome</keyword>
<protein>
    <submittedName>
        <fullName evidence="1">Uncharacterized protein</fullName>
    </submittedName>
</protein>
<accession>A0A4Y2UQI7</accession>
<gene>
    <name evidence="1" type="ORF">AVEN_176720_1</name>
</gene>
<dbReference type="EMBL" id="BGPR01038555">
    <property type="protein sequence ID" value="GBO14421.1"/>
    <property type="molecule type" value="Genomic_DNA"/>
</dbReference>
<name>A0A4Y2UQI7_ARAVE</name>
<evidence type="ECO:0000313" key="1">
    <source>
        <dbReference type="EMBL" id="GBO14421.1"/>
    </source>
</evidence>
<sequence length="91" mass="10080">MSLFCCFRFPLNFPRPIIDCTLSTALQASFFPASLLLLLAAILISSPETTSLITFAPVRRASFPSAFPPFTGNCKAARNKRRNIPPNPYPF</sequence>
<reference evidence="1 2" key="1">
    <citation type="journal article" date="2019" name="Sci. Rep.">
        <title>Orb-weaving spider Araneus ventricosus genome elucidates the spidroin gene catalogue.</title>
        <authorList>
            <person name="Kono N."/>
            <person name="Nakamura H."/>
            <person name="Ohtoshi R."/>
            <person name="Moran D.A.P."/>
            <person name="Shinohara A."/>
            <person name="Yoshida Y."/>
            <person name="Fujiwara M."/>
            <person name="Mori M."/>
            <person name="Tomita M."/>
            <person name="Arakawa K."/>
        </authorList>
    </citation>
    <scope>NUCLEOTIDE SEQUENCE [LARGE SCALE GENOMIC DNA]</scope>
</reference>
<evidence type="ECO:0000313" key="2">
    <source>
        <dbReference type="Proteomes" id="UP000499080"/>
    </source>
</evidence>
<organism evidence="1 2">
    <name type="scientific">Araneus ventricosus</name>
    <name type="common">Orbweaver spider</name>
    <name type="synonym">Epeira ventricosa</name>
    <dbReference type="NCBI Taxonomy" id="182803"/>
    <lineage>
        <taxon>Eukaryota</taxon>
        <taxon>Metazoa</taxon>
        <taxon>Ecdysozoa</taxon>
        <taxon>Arthropoda</taxon>
        <taxon>Chelicerata</taxon>
        <taxon>Arachnida</taxon>
        <taxon>Araneae</taxon>
        <taxon>Araneomorphae</taxon>
        <taxon>Entelegynae</taxon>
        <taxon>Araneoidea</taxon>
        <taxon>Araneidae</taxon>
        <taxon>Araneus</taxon>
    </lineage>
</organism>
<proteinExistence type="predicted"/>